<feature type="domain" description="PEGA" evidence="4">
    <location>
        <begin position="310"/>
        <end position="374"/>
    </location>
</feature>
<feature type="domain" description="Sulfatase-modifying factor enzyme-like" evidence="3">
    <location>
        <begin position="396"/>
        <end position="629"/>
    </location>
</feature>
<dbReference type="Gene3D" id="3.90.1580.10">
    <property type="entry name" value="paralog of FGE (formylglycine-generating enzyme)"/>
    <property type="match status" value="1"/>
</dbReference>
<evidence type="ECO:0000313" key="5">
    <source>
        <dbReference type="EMBL" id="MBC3766117.1"/>
    </source>
</evidence>
<dbReference type="SUPFAM" id="SSF56436">
    <property type="entry name" value="C-type lectin-like"/>
    <property type="match status" value="1"/>
</dbReference>
<dbReference type="InterPro" id="IPR042095">
    <property type="entry name" value="SUMF_sf"/>
</dbReference>
<evidence type="ECO:0000256" key="2">
    <source>
        <dbReference type="SAM" id="SignalP"/>
    </source>
</evidence>
<reference evidence="5" key="1">
    <citation type="journal article" date="2018" name="Int. J. Syst. Evol. Microbiol.">
        <title>Neptunicella marina gen. nov., sp. nov., isolated from surface seawater.</title>
        <authorList>
            <person name="Liu X."/>
            <person name="Lai Q."/>
            <person name="Du Y."/>
            <person name="Zhang X."/>
            <person name="Liu Z."/>
            <person name="Sun F."/>
            <person name="Shao Z."/>
        </authorList>
    </citation>
    <scope>NUCLEOTIDE SEQUENCE</scope>
    <source>
        <strain evidence="5">S27-2</strain>
    </source>
</reference>
<name>A0A8J6M2D4_9ALTE</name>
<dbReference type="Proteomes" id="UP000601768">
    <property type="component" value="Unassembled WGS sequence"/>
</dbReference>
<evidence type="ECO:0000313" key="6">
    <source>
        <dbReference type="Proteomes" id="UP000601768"/>
    </source>
</evidence>
<gene>
    <name evidence="5" type="ORF">H8B19_09510</name>
</gene>
<feature type="chain" id="PRO_5035233736" evidence="2">
    <location>
        <begin position="23"/>
        <end position="633"/>
    </location>
</feature>
<evidence type="ECO:0000259" key="3">
    <source>
        <dbReference type="Pfam" id="PF03781"/>
    </source>
</evidence>
<protein>
    <submittedName>
        <fullName evidence="5">SUMF1/EgtB/PvdO family nonheme iron enzyme</fullName>
    </submittedName>
</protein>
<proteinExistence type="predicted"/>
<dbReference type="Pfam" id="PF03781">
    <property type="entry name" value="FGE-sulfatase"/>
    <property type="match status" value="1"/>
</dbReference>
<keyword evidence="1" id="KW-0175">Coiled coil</keyword>
<dbReference type="InterPro" id="IPR005532">
    <property type="entry name" value="SUMF_dom"/>
</dbReference>
<feature type="signal peptide" evidence="2">
    <location>
        <begin position="1"/>
        <end position="22"/>
    </location>
</feature>
<dbReference type="GO" id="GO:0120147">
    <property type="term" value="F:formylglycine-generating oxidase activity"/>
    <property type="evidence" value="ECO:0007669"/>
    <property type="project" value="TreeGrafter"/>
</dbReference>
<evidence type="ECO:0000259" key="4">
    <source>
        <dbReference type="Pfam" id="PF08308"/>
    </source>
</evidence>
<comment type="caution">
    <text evidence="5">The sequence shown here is derived from an EMBL/GenBank/DDBJ whole genome shotgun (WGS) entry which is preliminary data.</text>
</comment>
<feature type="coiled-coil region" evidence="1">
    <location>
        <begin position="109"/>
        <end position="153"/>
    </location>
</feature>
<dbReference type="InterPro" id="IPR051043">
    <property type="entry name" value="Sulfatase_Mod_Factor_Kinase"/>
</dbReference>
<sequence length="633" mass="71092">MNRLVHLAVAVTLLSCSGLAVSASMTVAEIEQQIQQKQSEFDNYNKNLDIEIAASRELEKELGVLRNKSATLEQDRLRALNEMNLAYEKLVEDPSLDIDSSRQNYASAVKAHKENKEAITQKYNEWQTQLNKVEHIRLAKHSLLNKLEGLKEQFNTARVDRLYREFGRQDTILVNHEVTCDREETINKCMDRGKNLAKQKASKRFLDDVYEGLTEAVEAKQHRPYSDGYVQIIRSEVTNSSFSGQGDFSVSMAVEVKGTLKRNEACALLGLDRRYCVSQADQQPGIQVVKAETTPTTQTGSVNTDESVMYELTLRSNVYDDEVFIDGVSYGSTKLQIMLPAGKHNVEVVKRGYQTYSQALDLKESTTLKVDLERTQFAFNKGEKIQDILAGDIAGPNLVVVAAGSFRMGDLTGVGLENEKPVQTKEILESYGIGEAEVTVADFNKFVEQTSYVTDAEKERGCAYYEGGEPVWQENLSWRNPGFTQTDKNPAVCLSLNDAKAYVEWLSEKSGNTYRLPTEVEWEYAARAGKESDYWWGDSIGIDNANCGWCGSQWSNVSTSPVASFKRNDFGLYDTAGNVWEWTTSQNSQSGAVVRGGAWNFAPRLARVSTRMELDPVFRSNYIGFRVLREQSK</sequence>
<dbReference type="InterPro" id="IPR016187">
    <property type="entry name" value="CTDL_fold"/>
</dbReference>
<dbReference type="AlphaFoldDB" id="A0A8J6M2D4"/>
<dbReference type="RefSeq" id="WP_186506589.1">
    <property type="nucleotide sequence ID" value="NZ_JACNEP010000006.1"/>
</dbReference>
<evidence type="ECO:0000256" key="1">
    <source>
        <dbReference type="SAM" id="Coils"/>
    </source>
</evidence>
<feature type="coiled-coil region" evidence="1">
    <location>
        <begin position="20"/>
        <end position="75"/>
    </location>
</feature>
<dbReference type="Pfam" id="PF08308">
    <property type="entry name" value="PEGA"/>
    <property type="match status" value="1"/>
</dbReference>
<dbReference type="InterPro" id="IPR013229">
    <property type="entry name" value="PEGA"/>
</dbReference>
<dbReference type="PANTHER" id="PTHR23150:SF19">
    <property type="entry name" value="FORMYLGLYCINE-GENERATING ENZYME"/>
    <property type="match status" value="1"/>
</dbReference>
<dbReference type="PROSITE" id="PS51257">
    <property type="entry name" value="PROKAR_LIPOPROTEIN"/>
    <property type="match status" value="1"/>
</dbReference>
<reference evidence="5" key="2">
    <citation type="submission" date="2020-08" db="EMBL/GenBank/DDBJ databases">
        <authorList>
            <person name="Lai Q."/>
        </authorList>
    </citation>
    <scope>NUCLEOTIDE SEQUENCE</scope>
    <source>
        <strain evidence="5">S27-2</strain>
    </source>
</reference>
<keyword evidence="2" id="KW-0732">Signal</keyword>
<keyword evidence="6" id="KW-1185">Reference proteome</keyword>
<organism evidence="5 6">
    <name type="scientific">Neptunicella marina</name>
    <dbReference type="NCBI Taxonomy" id="2125989"/>
    <lineage>
        <taxon>Bacteria</taxon>
        <taxon>Pseudomonadati</taxon>
        <taxon>Pseudomonadota</taxon>
        <taxon>Gammaproteobacteria</taxon>
        <taxon>Alteromonadales</taxon>
        <taxon>Alteromonadaceae</taxon>
        <taxon>Neptunicella</taxon>
    </lineage>
</organism>
<accession>A0A8J6M2D4</accession>
<dbReference type="EMBL" id="JACNEP010000006">
    <property type="protein sequence ID" value="MBC3766117.1"/>
    <property type="molecule type" value="Genomic_DNA"/>
</dbReference>
<dbReference type="PANTHER" id="PTHR23150">
    <property type="entry name" value="SULFATASE MODIFYING FACTOR 1, 2"/>
    <property type="match status" value="1"/>
</dbReference>